<dbReference type="AlphaFoldDB" id="A0A7W7Q131"/>
<proteinExistence type="predicted"/>
<organism evidence="1 2">
    <name type="scientific">Actinophytocola algeriensis</name>
    <dbReference type="NCBI Taxonomy" id="1768010"/>
    <lineage>
        <taxon>Bacteria</taxon>
        <taxon>Bacillati</taxon>
        <taxon>Actinomycetota</taxon>
        <taxon>Actinomycetes</taxon>
        <taxon>Pseudonocardiales</taxon>
        <taxon>Pseudonocardiaceae</taxon>
    </lineage>
</organism>
<accession>A0A7W7Q131</accession>
<comment type="caution">
    <text evidence="1">The sequence shown here is derived from an EMBL/GenBank/DDBJ whole genome shotgun (WGS) entry which is preliminary data.</text>
</comment>
<protein>
    <submittedName>
        <fullName evidence="1">Uncharacterized protein</fullName>
    </submittedName>
</protein>
<dbReference type="Proteomes" id="UP000520767">
    <property type="component" value="Unassembled WGS sequence"/>
</dbReference>
<keyword evidence="2" id="KW-1185">Reference proteome</keyword>
<evidence type="ECO:0000313" key="1">
    <source>
        <dbReference type="EMBL" id="MBB4904901.1"/>
    </source>
</evidence>
<name>A0A7W7Q131_9PSEU</name>
<dbReference type="EMBL" id="JACHJQ010000001">
    <property type="protein sequence ID" value="MBB4904901.1"/>
    <property type="molecule type" value="Genomic_DNA"/>
</dbReference>
<sequence length="37" mass="3956">MSSRGCTGRPANSYGVHVTDFKLPLYGSDTERGDLAP</sequence>
<reference evidence="1 2" key="1">
    <citation type="submission" date="2020-08" db="EMBL/GenBank/DDBJ databases">
        <title>Genomic Encyclopedia of Type Strains, Phase III (KMG-III): the genomes of soil and plant-associated and newly described type strains.</title>
        <authorList>
            <person name="Whitman W."/>
        </authorList>
    </citation>
    <scope>NUCLEOTIDE SEQUENCE [LARGE SCALE GENOMIC DNA]</scope>
    <source>
        <strain evidence="1 2">CECT 8960</strain>
    </source>
</reference>
<gene>
    <name evidence="1" type="ORF">FHR82_001111</name>
</gene>
<evidence type="ECO:0000313" key="2">
    <source>
        <dbReference type="Proteomes" id="UP000520767"/>
    </source>
</evidence>